<dbReference type="SMART" id="SM00228">
    <property type="entry name" value="PDZ"/>
    <property type="match status" value="1"/>
</dbReference>
<gene>
    <name evidence="13" type="primary">rasP</name>
    <name evidence="13" type="ORF">DDT42_00134</name>
</gene>
<keyword evidence="8 11" id="KW-1133">Transmembrane helix</keyword>
<dbReference type="PANTHER" id="PTHR42837">
    <property type="entry name" value="REGULATOR OF SIGMA-E PROTEASE RSEP"/>
    <property type="match status" value="1"/>
</dbReference>
<evidence type="ECO:0000256" key="5">
    <source>
        <dbReference type="ARBA" id="ARBA00022692"/>
    </source>
</evidence>
<evidence type="ECO:0000256" key="3">
    <source>
        <dbReference type="ARBA" id="ARBA00007931"/>
    </source>
</evidence>
<evidence type="ECO:0000256" key="1">
    <source>
        <dbReference type="ARBA" id="ARBA00001947"/>
    </source>
</evidence>
<proteinExistence type="inferred from homology"/>
<evidence type="ECO:0000256" key="8">
    <source>
        <dbReference type="ARBA" id="ARBA00022989"/>
    </source>
</evidence>
<evidence type="ECO:0000256" key="6">
    <source>
        <dbReference type="ARBA" id="ARBA00022801"/>
    </source>
</evidence>
<comment type="cofactor">
    <cofactor evidence="1 11">
        <name>Zn(2+)</name>
        <dbReference type="ChEBI" id="CHEBI:29105"/>
    </cofactor>
</comment>
<dbReference type="NCBIfam" id="TIGR00054">
    <property type="entry name" value="RIP metalloprotease RseP"/>
    <property type="match status" value="1"/>
</dbReference>
<organism evidence="13 14">
    <name type="scientific">Psychracetigena formicireducens</name>
    <dbReference type="NCBI Taxonomy" id="2986056"/>
    <lineage>
        <taxon>Bacteria</taxon>
        <taxon>Bacillati</taxon>
        <taxon>Candidatus Lithacetigenota</taxon>
        <taxon>Candidatus Psychracetigena</taxon>
    </lineage>
</organism>
<dbReference type="Proteomes" id="UP000811545">
    <property type="component" value="Unassembled WGS sequence"/>
</dbReference>
<keyword evidence="10 11" id="KW-0472">Membrane</keyword>
<keyword evidence="5 11" id="KW-0812">Transmembrane</keyword>
<keyword evidence="7 11" id="KW-0862">Zinc</keyword>
<evidence type="ECO:0000313" key="13">
    <source>
        <dbReference type="EMBL" id="MBT9144302.1"/>
    </source>
</evidence>
<sequence>MNILVVLLVFGVLVGIHEFGHFLMAKREGFKVEKFSIGFGPSIYNFKYKETMFSIGIIPFGGYVKVTGLFEEESGTIFGSPFSRLKVLLGGSAMNLILSIILFTIILMSGDPAQPTTTIRGLVPGLPAEAVGIKIGDRVVAVNGIEIKKWEELVSVINNNPQKEITLSIIRNSQRLEIPVVPELDKGRGVGIIGVFPEFARTPILHSLYYGVIRTFSASISIIQAIFFFVIGERALDLIGPVGVAQVVSRAYGAGILYLLFITALLSANLATVNLLPIPALDGGHAIVLIYEMIFKKRPQAKILGLINFIGFALLMLFLILLSFREIRDLF</sequence>
<dbReference type="InterPro" id="IPR008915">
    <property type="entry name" value="Peptidase_M50"/>
</dbReference>
<reference evidence="13 14" key="1">
    <citation type="journal article" date="2021" name="bioRxiv">
        <title>Unique metabolic strategies in Hadean analogues reveal hints for primordial physiology.</title>
        <authorList>
            <person name="Nobu M.K."/>
            <person name="Nakai R."/>
            <person name="Tamazawa S."/>
            <person name="Mori H."/>
            <person name="Toyoda A."/>
            <person name="Ijiri A."/>
            <person name="Suzuki S."/>
            <person name="Kurokawa K."/>
            <person name="Kamagata Y."/>
            <person name="Tamaki H."/>
        </authorList>
    </citation>
    <scope>NUCLEOTIDE SEQUENCE [LARGE SCALE GENOMIC DNA]</scope>
    <source>
        <strain evidence="13">BS525</strain>
    </source>
</reference>
<comment type="similarity">
    <text evidence="3 11">Belongs to the peptidase M50B family.</text>
</comment>
<dbReference type="InterPro" id="IPR004387">
    <property type="entry name" value="Pept_M50_Zn"/>
</dbReference>
<dbReference type="EMBL" id="QLTW01000003">
    <property type="protein sequence ID" value="MBT9144302.1"/>
    <property type="molecule type" value="Genomic_DNA"/>
</dbReference>
<evidence type="ECO:0000256" key="11">
    <source>
        <dbReference type="RuleBase" id="RU362031"/>
    </source>
</evidence>
<name>A0A9E2BF08_PSYF1</name>
<keyword evidence="9 11" id="KW-0482">Metalloprotease</keyword>
<evidence type="ECO:0000256" key="2">
    <source>
        <dbReference type="ARBA" id="ARBA00004141"/>
    </source>
</evidence>
<evidence type="ECO:0000313" key="14">
    <source>
        <dbReference type="Proteomes" id="UP000811545"/>
    </source>
</evidence>
<comment type="caution">
    <text evidence="13">The sequence shown here is derived from an EMBL/GenBank/DDBJ whole genome shotgun (WGS) entry which is preliminary data.</text>
</comment>
<feature type="transmembrane region" description="Helical" evidence="11">
    <location>
        <begin position="208"/>
        <end position="231"/>
    </location>
</feature>
<evidence type="ECO:0000256" key="7">
    <source>
        <dbReference type="ARBA" id="ARBA00022833"/>
    </source>
</evidence>
<comment type="subcellular location">
    <subcellularLocation>
        <location evidence="2">Membrane</location>
        <topology evidence="2">Multi-pass membrane protein</topology>
    </subcellularLocation>
</comment>
<feature type="transmembrane region" description="Helical" evidence="11">
    <location>
        <begin position="87"/>
        <end position="110"/>
    </location>
</feature>
<accession>A0A9E2BF08</accession>
<dbReference type="EC" id="3.4.24.-" evidence="11"/>
<evidence type="ECO:0000256" key="4">
    <source>
        <dbReference type="ARBA" id="ARBA00022670"/>
    </source>
</evidence>
<dbReference type="Gene3D" id="2.30.42.10">
    <property type="match status" value="1"/>
</dbReference>
<keyword evidence="4 13" id="KW-0645">Protease</keyword>
<keyword evidence="6 11" id="KW-0378">Hydrolase</keyword>
<dbReference type="Pfam" id="PF17820">
    <property type="entry name" value="PDZ_6"/>
    <property type="match status" value="1"/>
</dbReference>
<evidence type="ECO:0000259" key="12">
    <source>
        <dbReference type="PROSITE" id="PS50106"/>
    </source>
</evidence>
<dbReference type="SUPFAM" id="SSF50156">
    <property type="entry name" value="PDZ domain-like"/>
    <property type="match status" value="1"/>
</dbReference>
<protein>
    <recommendedName>
        <fullName evidence="11">Zinc metalloprotease</fullName>
        <ecNumber evidence="11">3.4.24.-</ecNumber>
    </recommendedName>
</protein>
<dbReference type="CDD" id="cd23081">
    <property type="entry name" value="cpPDZ_EcRseP-like"/>
    <property type="match status" value="1"/>
</dbReference>
<feature type="transmembrane region" description="Helical" evidence="11">
    <location>
        <begin position="303"/>
        <end position="324"/>
    </location>
</feature>
<dbReference type="GO" id="GO:0046872">
    <property type="term" value="F:metal ion binding"/>
    <property type="evidence" value="ECO:0007669"/>
    <property type="project" value="UniProtKB-KW"/>
</dbReference>
<dbReference type="PROSITE" id="PS50106">
    <property type="entry name" value="PDZ"/>
    <property type="match status" value="1"/>
</dbReference>
<dbReference type="GO" id="GO:0016020">
    <property type="term" value="C:membrane"/>
    <property type="evidence" value="ECO:0007669"/>
    <property type="project" value="UniProtKB-SubCell"/>
</dbReference>
<dbReference type="PANTHER" id="PTHR42837:SF2">
    <property type="entry name" value="MEMBRANE METALLOPROTEASE ARASP2, CHLOROPLASTIC-RELATED"/>
    <property type="match status" value="1"/>
</dbReference>
<feature type="domain" description="PDZ" evidence="12">
    <location>
        <begin position="119"/>
        <end position="159"/>
    </location>
</feature>
<dbReference type="InterPro" id="IPR041489">
    <property type="entry name" value="PDZ_6"/>
</dbReference>
<feature type="transmembrane region" description="Helical" evidence="11">
    <location>
        <begin position="251"/>
        <end position="271"/>
    </location>
</feature>
<dbReference type="GO" id="GO:0006508">
    <property type="term" value="P:proteolysis"/>
    <property type="evidence" value="ECO:0007669"/>
    <property type="project" value="UniProtKB-KW"/>
</dbReference>
<dbReference type="AlphaFoldDB" id="A0A9E2BF08"/>
<dbReference type="GO" id="GO:0004222">
    <property type="term" value="F:metalloendopeptidase activity"/>
    <property type="evidence" value="ECO:0007669"/>
    <property type="project" value="InterPro"/>
</dbReference>
<keyword evidence="11" id="KW-0479">Metal-binding</keyword>
<evidence type="ECO:0000256" key="9">
    <source>
        <dbReference type="ARBA" id="ARBA00023049"/>
    </source>
</evidence>
<dbReference type="Pfam" id="PF02163">
    <property type="entry name" value="Peptidase_M50"/>
    <property type="match status" value="1"/>
</dbReference>
<evidence type="ECO:0000256" key="10">
    <source>
        <dbReference type="ARBA" id="ARBA00023136"/>
    </source>
</evidence>
<dbReference type="InterPro" id="IPR001478">
    <property type="entry name" value="PDZ"/>
</dbReference>
<dbReference type="InterPro" id="IPR036034">
    <property type="entry name" value="PDZ_sf"/>
</dbReference>